<protein>
    <recommendedName>
        <fullName evidence="4">Molybdopterin-binding protein</fullName>
    </recommendedName>
</protein>
<evidence type="ECO:0008006" key="4">
    <source>
        <dbReference type="Google" id="ProtNLM"/>
    </source>
</evidence>
<organism evidence="2 3">
    <name type="scientific">Luteimonas yindakuii</name>
    <dbReference type="NCBI Taxonomy" id="2565782"/>
    <lineage>
        <taxon>Bacteria</taxon>
        <taxon>Pseudomonadati</taxon>
        <taxon>Pseudomonadota</taxon>
        <taxon>Gammaproteobacteria</taxon>
        <taxon>Lysobacterales</taxon>
        <taxon>Lysobacteraceae</taxon>
        <taxon>Luteimonas</taxon>
    </lineage>
</organism>
<feature type="signal peptide" evidence="1">
    <location>
        <begin position="1"/>
        <end position="17"/>
    </location>
</feature>
<dbReference type="PROSITE" id="PS51257">
    <property type="entry name" value="PROKAR_LIPOPROTEIN"/>
    <property type="match status" value="1"/>
</dbReference>
<dbReference type="RefSeq" id="WP_134672737.1">
    <property type="nucleotide sequence ID" value="NZ_SPUH01000001.1"/>
</dbReference>
<gene>
    <name evidence="2" type="ORF">E4582_00250</name>
</gene>
<dbReference type="Proteomes" id="UP000298681">
    <property type="component" value="Unassembled WGS sequence"/>
</dbReference>
<evidence type="ECO:0000313" key="2">
    <source>
        <dbReference type="EMBL" id="TKS53351.1"/>
    </source>
</evidence>
<dbReference type="EMBL" id="SPUH01000001">
    <property type="protein sequence ID" value="TKS53351.1"/>
    <property type="molecule type" value="Genomic_DNA"/>
</dbReference>
<keyword evidence="1" id="KW-0732">Signal</keyword>
<feature type="chain" id="PRO_5021415597" description="Molybdopterin-binding protein" evidence="1">
    <location>
        <begin position="18"/>
        <end position="187"/>
    </location>
</feature>
<sequence length="187" mass="19273">MHAFARLSLLLPLVLLAGCAGHVPAPNAGAGPAATFPSCTTAHDPRLRASVPRAPAVPSPVAVPLDAMTSSSVPRRRITVRAAERTLHCEGVSLFELLRATGAVPAGPLHGTQLSRYVLAQARDGRRVLFSLAELDPAPGGPAIDVVDRCNGDVPGLADTPLLLVDGDLDDARSLTGLHTLTVVVAP</sequence>
<name>A0A4Z1RI82_9GAMM</name>
<evidence type="ECO:0000313" key="3">
    <source>
        <dbReference type="Proteomes" id="UP000298681"/>
    </source>
</evidence>
<dbReference type="AlphaFoldDB" id="A0A4Z1RI82"/>
<proteinExistence type="predicted"/>
<comment type="caution">
    <text evidence="2">The sequence shown here is derived from an EMBL/GenBank/DDBJ whole genome shotgun (WGS) entry which is preliminary data.</text>
</comment>
<reference evidence="2 3" key="1">
    <citation type="submission" date="2019-01" db="EMBL/GenBank/DDBJ databases">
        <authorList>
            <person name="Zhang S."/>
        </authorList>
    </citation>
    <scope>NUCLEOTIDE SEQUENCE [LARGE SCALE GENOMIC DNA]</scope>
    <source>
        <strain evidence="2 3">1626</strain>
    </source>
</reference>
<accession>A0A4Z1RI82</accession>
<evidence type="ECO:0000256" key="1">
    <source>
        <dbReference type="SAM" id="SignalP"/>
    </source>
</evidence>
<keyword evidence="3" id="KW-1185">Reference proteome</keyword>